<keyword evidence="6" id="KW-0694">RNA-binding</keyword>
<gene>
    <name evidence="12" type="ORF">MCHLO_00946</name>
</gene>
<feature type="non-terminal residue" evidence="12">
    <location>
        <position position="1932"/>
    </location>
</feature>
<feature type="region of interest" description="Disordered" evidence="9">
    <location>
        <begin position="1542"/>
        <end position="1563"/>
    </location>
</feature>
<dbReference type="InterPro" id="IPR043502">
    <property type="entry name" value="DNA/RNA_pol_sf"/>
</dbReference>
<dbReference type="InterPro" id="IPR036397">
    <property type="entry name" value="RNaseH_sf"/>
</dbReference>
<dbReference type="InterPro" id="IPR001878">
    <property type="entry name" value="Znf_CCHC"/>
</dbReference>
<feature type="region of interest" description="Disordered" evidence="9">
    <location>
        <begin position="28"/>
        <end position="115"/>
    </location>
</feature>
<dbReference type="InterPro" id="IPR000477">
    <property type="entry name" value="RT_dom"/>
</dbReference>
<name>A0ABQ0KX47_MYCCL</name>
<dbReference type="SUPFAM" id="SSF56672">
    <property type="entry name" value="DNA/RNA polymerases"/>
    <property type="match status" value="1"/>
</dbReference>
<feature type="domain" description="Integrase catalytic" evidence="11">
    <location>
        <begin position="1721"/>
        <end position="1893"/>
    </location>
</feature>
<keyword evidence="1" id="KW-0808">Transferase</keyword>
<evidence type="ECO:0000256" key="4">
    <source>
        <dbReference type="ARBA" id="ARBA00022759"/>
    </source>
</evidence>
<dbReference type="InterPro" id="IPR050951">
    <property type="entry name" value="Retrovirus_Pol_polyprotein"/>
</dbReference>
<feature type="compositionally biased region" description="Pro residues" evidence="9">
    <location>
        <begin position="46"/>
        <end position="63"/>
    </location>
</feature>
<evidence type="ECO:0000313" key="12">
    <source>
        <dbReference type="EMBL" id="GAT43257.1"/>
    </source>
</evidence>
<evidence type="ECO:0000256" key="2">
    <source>
        <dbReference type="ARBA" id="ARBA00022695"/>
    </source>
</evidence>
<sequence>PPRPHPPDQPGPVHLVTRVGSIYVDYEKSSAIGDDRRLNTHRPRTLPLPLPLPLLLPLQPPPRTENTATLERRVLPARTGHERRRRVSSVPPSPSRASSPLTQVEGSPDSPSAAWTPLKIRAPLLPPADVTTGPQLPALLGLINPPIPPINPPIPPITPARPTRPKFCGMAATDITFHGDPAKDKLSARGFMKKMRTQMLAYGVDDEEIRVRAAADCFADDSMAEKWFNDLPQLAAARGSLAALETALVARFPDAAKAEKPKAQLAAELGRMRITMDELAKETVRVRDKDVYVHEEFADRFLRVADEAGVKATSVGTWDFVEALPRVIREAVSENATWEGLAGEIKRVPMVKLRSAVTEYKSQWKIEKEVDGLVAALKNASIGGGQRTNAQQQARTTQQTQANAGPARTNNTPARTNQQNAAQATVEDLRRLLDETVQRRAADTPEGRAQYQAQITRWHQHNNDATRLDRAGYPLKPGTMPPCSGECYSCGKMGHRTMNCMETPEGRVPDKERHFRGICGSRLGLVNANRAAGIAGSECDIVDLYAGGELGARTESRPFEAWVTLLGGEGERNRAVALFDGGAMVGAIDAAYFASIRHRLAGIQESGKRLRMANGEVVASLARWVGMISVEGVARECSMEVFDSKGGWTVLLGKPVLETFAVVHDFGDDVVRMAQDGRGVVLRNLHGRNVNEEIRRRAERIPIPDARLLWVRDQPGDDECASVPARGVQPSQEPGEWTAADVLVVEARCTSDGERAGDDGEHLGSRGTSTGELSCAAPPAREVYSLVDLDIDDTDCFLGTEEDGWVEEEPELGDVETTEINTVERGPFPGAVSYAMAPARRVLFEVMPLWRGANEHVLEEQRFAKMPEGKVGVDEEYRDTEEEHTVMRGPSTGAISYAIAPARRVLFEILPQWRRTHGCFDEDLAAEHTNDASREEQGECGDWRGITPGALMCATAPARRVPQTFDPSVPGANGELFEVNNVGPNIFTRTTDPFYGPRVDEVLRRVKIGDDLTPDQLARVRGLVAEFADIFALSLSEVIPVGVYDPAIPDGVEFSTKVHQKPLSRPAAEYLKTRIEEMVAAGIITPIRVRDVKCVSSIRLVEKEHEGGLSYDAILHALNDECIANGLPGIPDLPPRPRTEPPGEQTTPKWRICHNFEELNRYLKVAPFPQGDIRDKQRRLSGAEFICKWDFASGFSALECSERARPYLAFFVPDMGYYAYGRMPFGVSDAPTAFGECVAGRMGDLVVDKVMELVVDDGGVCGRDFEDMFCKLTRIFTRIRETRLSVSAQKTELFVAETVFAGATVGRNGVRPDLAKLSTIVEWPRPETAQELTSFLGLCSWFHDLIKDYARVEAPLRDLLLGVVPAGATKREYRQATRSYRLGSVWKPEHTACFVLLKQLLASEPVLRAPNFETVAEHPFHVTTDGCKEGFAGVLSQDMETTLPDGKIVMRRHPIAYASKRTSDTEERYGPHVLEFAALKFALDKFSGVIWGQPVVIETDCSAVRDVMVNPKPNVAHARWRDGVLGYTIVGVKHVKGSTNTAADALSRRGEGRPKVPGDGSEWSVDSGWEVRSGLTNDVFAVVPDTELAELRKRFEADPVFRDVIDAMVEAPTADEKRARRLAHVTAEYFVEGGKLWRLGGGKRGHVVTRRECITQQEAAVRALERHRAGGHFGRDSVKIALMEDVWCPGLDRVIVDAIRMCGECRAFGPAHIHVKLQPITRRRPFELLVGDYLKLPLGKGGYHTVFLTMDTCSQNVWGFKFRKHGSAKTTNDSLYTIFHLFLPSDVFMSDQASHFKNKDVAGFCEQWGTRHQLVAAYSPWINGLVEGMNKILLYVLARLCAPDAGADTWDAATWDSLPSSWPEHFDEAIRILNWRILPTIGYAPREILLGLDGSGKVPAVEAQETLRPRDVDIHMAHVAQLRLDGYAERGA</sequence>
<accession>A0ABQ0KX47</accession>
<protein>
    <submittedName>
        <fullName evidence="12">Retrotransposon-like family member</fullName>
    </submittedName>
</protein>
<keyword evidence="7" id="KW-0695">RNA-directed DNA polymerase</keyword>
<evidence type="ECO:0000256" key="7">
    <source>
        <dbReference type="ARBA" id="ARBA00022918"/>
    </source>
</evidence>
<dbReference type="EMBL" id="DF838771">
    <property type="protein sequence ID" value="GAT43257.1"/>
    <property type="molecule type" value="Genomic_DNA"/>
</dbReference>
<feature type="compositionally biased region" description="Basic and acidic residues" evidence="9">
    <location>
        <begin position="28"/>
        <end position="38"/>
    </location>
</feature>
<feature type="domain" description="CCHC-type" evidence="10">
    <location>
        <begin position="487"/>
        <end position="500"/>
    </location>
</feature>
<keyword evidence="3" id="KW-0540">Nuclease</keyword>
<feature type="compositionally biased region" description="Basic and acidic residues" evidence="9">
    <location>
        <begin position="1546"/>
        <end position="1556"/>
    </location>
</feature>
<evidence type="ECO:0000256" key="3">
    <source>
        <dbReference type="ARBA" id="ARBA00022722"/>
    </source>
</evidence>
<keyword evidence="8" id="KW-0479">Metal-binding</keyword>
<dbReference type="PROSITE" id="PS50158">
    <property type="entry name" value="ZF_CCHC"/>
    <property type="match status" value="1"/>
</dbReference>
<evidence type="ECO:0000259" key="10">
    <source>
        <dbReference type="PROSITE" id="PS50158"/>
    </source>
</evidence>
<keyword evidence="13" id="KW-1185">Reference proteome</keyword>
<keyword evidence="5" id="KW-0378">Hydrolase</keyword>
<dbReference type="InterPro" id="IPR001584">
    <property type="entry name" value="Integrase_cat-core"/>
</dbReference>
<reference evidence="12" key="1">
    <citation type="submission" date="2014-09" db="EMBL/GenBank/DDBJ databases">
        <title>Genome sequence of the luminous mushroom Mycena chlorophos for searching fungal bioluminescence genes.</title>
        <authorList>
            <person name="Tanaka Y."/>
            <person name="Kasuga D."/>
            <person name="Oba Y."/>
            <person name="Hase S."/>
            <person name="Sato K."/>
            <person name="Oba Y."/>
            <person name="Sakakibara Y."/>
        </authorList>
    </citation>
    <scope>NUCLEOTIDE SEQUENCE</scope>
</reference>
<evidence type="ECO:0000256" key="8">
    <source>
        <dbReference type="PROSITE-ProRule" id="PRU00047"/>
    </source>
</evidence>
<keyword evidence="2" id="KW-0548">Nucleotidyltransferase</keyword>
<keyword evidence="8" id="KW-0863">Zinc-finger</keyword>
<proteinExistence type="predicted"/>
<dbReference type="PANTHER" id="PTHR37984:SF5">
    <property type="entry name" value="PROTEIN NYNRIN-LIKE"/>
    <property type="match status" value="1"/>
</dbReference>
<dbReference type="PROSITE" id="PS50994">
    <property type="entry name" value="INTEGRASE"/>
    <property type="match status" value="1"/>
</dbReference>
<keyword evidence="4" id="KW-0255">Endonuclease</keyword>
<dbReference type="CDD" id="cd09274">
    <property type="entry name" value="RNase_HI_RT_Ty3"/>
    <property type="match status" value="1"/>
</dbReference>
<dbReference type="Gene3D" id="3.10.10.10">
    <property type="entry name" value="HIV Type 1 Reverse Transcriptase, subunit A, domain 1"/>
    <property type="match status" value="1"/>
</dbReference>
<keyword evidence="8" id="KW-0862">Zinc</keyword>
<feature type="compositionally biased region" description="Basic and acidic residues" evidence="9">
    <location>
        <begin position="752"/>
        <end position="764"/>
    </location>
</feature>
<feature type="region of interest" description="Disordered" evidence="9">
    <location>
        <begin position="383"/>
        <end position="424"/>
    </location>
</feature>
<evidence type="ECO:0000313" key="13">
    <source>
        <dbReference type="Proteomes" id="UP000815677"/>
    </source>
</evidence>
<dbReference type="Proteomes" id="UP000815677">
    <property type="component" value="Unassembled WGS sequence"/>
</dbReference>
<dbReference type="CDD" id="cd01647">
    <property type="entry name" value="RT_LTR"/>
    <property type="match status" value="1"/>
</dbReference>
<feature type="compositionally biased region" description="Low complexity" evidence="9">
    <location>
        <begin position="387"/>
        <end position="424"/>
    </location>
</feature>
<dbReference type="Pfam" id="PF17917">
    <property type="entry name" value="RT_RNaseH"/>
    <property type="match status" value="1"/>
</dbReference>
<evidence type="ECO:0000256" key="1">
    <source>
        <dbReference type="ARBA" id="ARBA00022679"/>
    </source>
</evidence>
<dbReference type="PANTHER" id="PTHR37984">
    <property type="entry name" value="PROTEIN CBG26694"/>
    <property type="match status" value="1"/>
</dbReference>
<evidence type="ECO:0000256" key="6">
    <source>
        <dbReference type="ARBA" id="ARBA00022884"/>
    </source>
</evidence>
<dbReference type="Gene3D" id="3.30.70.270">
    <property type="match status" value="2"/>
</dbReference>
<evidence type="ECO:0000256" key="9">
    <source>
        <dbReference type="SAM" id="MobiDB-lite"/>
    </source>
</evidence>
<evidence type="ECO:0000259" key="11">
    <source>
        <dbReference type="PROSITE" id="PS50994"/>
    </source>
</evidence>
<dbReference type="Pfam" id="PF00665">
    <property type="entry name" value="rve"/>
    <property type="match status" value="1"/>
</dbReference>
<feature type="region of interest" description="Disordered" evidence="9">
    <location>
        <begin position="752"/>
        <end position="774"/>
    </location>
</feature>
<dbReference type="Pfam" id="PF00078">
    <property type="entry name" value="RVT_1"/>
    <property type="match status" value="1"/>
</dbReference>
<dbReference type="InterPro" id="IPR012337">
    <property type="entry name" value="RNaseH-like_sf"/>
</dbReference>
<dbReference type="Gene3D" id="3.30.420.10">
    <property type="entry name" value="Ribonuclease H-like superfamily/Ribonuclease H"/>
    <property type="match status" value="1"/>
</dbReference>
<dbReference type="InterPro" id="IPR043128">
    <property type="entry name" value="Rev_trsase/Diguanyl_cyclase"/>
</dbReference>
<dbReference type="InterPro" id="IPR041373">
    <property type="entry name" value="RT_RNaseH"/>
</dbReference>
<feature type="non-terminal residue" evidence="12">
    <location>
        <position position="1"/>
    </location>
</feature>
<dbReference type="SUPFAM" id="SSF53098">
    <property type="entry name" value="Ribonuclease H-like"/>
    <property type="match status" value="1"/>
</dbReference>
<evidence type="ECO:0000256" key="5">
    <source>
        <dbReference type="ARBA" id="ARBA00022801"/>
    </source>
</evidence>
<dbReference type="Gene3D" id="3.10.20.370">
    <property type="match status" value="1"/>
</dbReference>
<organism evidence="12 13">
    <name type="scientific">Mycena chlorophos</name>
    <name type="common">Agaric fungus</name>
    <name type="synonym">Agaricus chlorophos</name>
    <dbReference type="NCBI Taxonomy" id="658473"/>
    <lineage>
        <taxon>Eukaryota</taxon>
        <taxon>Fungi</taxon>
        <taxon>Dikarya</taxon>
        <taxon>Basidiomycota</taxon>
        <taxon>Agaricomycotina</taxon>
        <taxon>Agaricomycetes</taxon>
        <taxon>Agaricomycetidae</taxon>
        <taxon>Agaricales</taxon>
        <taxon>Marasmiineae</taxon>
        <taxon>Mycenaceae</taxon>
        <taxon>Mycena</taxon>
    </lineage>
</organism>
<dbReference type="Gene3D" id="1.10.340.70">
    <property type="match status" value="1"/>
</dbReference>